<evidence type="ECO:0000256" key="4">
    <source>
        <dbReference type="ARBA" id="ARBA00023033"/>
    </source>
</evidence>
<name>A0A1H2K476_9ACTN</name>
<keyword evidence="4" id="KW-0503">Monooxygenase</keyword>
<dbReference type="SUPFAM" id="SSF51679">
    <property type="entry name" value="Bacterial luciferase-like"/>
    <property type="match status" value="1"/>
</dbReference>
<dbReference type="InterPro" id="IPR019952">
    <property type="entry name" value="F420_OxRdatse_Rv1855c_pred"/>
</dbReference>
<evidence type="ECO:0000313" key="7">
    <source>
        <dbReference type="Proteomes" id="UP000182977"/>
    </source>
</evidence>
<evidence type="ECO:0000256" key="3">
    <source>
        <dbReference type="ARBA" id="ARBA00023002"/>
    </source>
</evidence>
<evidence type="ECO:0000259" key="5">
    <source>
        <dbReference type="Pfam" id="PF00296"/>
    </source>
</evidence>
<dbReference type="InterPro" id="IPR011251">
    <property type="entry name" value="Luciferase-like_dom"/>
</dbReference>
<dbReference type="AlphaFoldDB" id="A0A1H2K476"/>
<dbReference type="NCBIfam" id="TIGR03560">
    <property type="entry name" value="F420_Rv1855c"/>
    <property type="match status" value="1"/>
</dbReference>
<dbReference type="EMBL" id="LT629791">
    <property type="protein sequence ID" value="SDU63373.1"/>
    <property type="molecule type" value="Genomic_DNA"/>
</dbReference>
<evidence type="ECO:0000256" key="2">
    <source>
        <dbReference type="ARBA" id="ARBA00022643"/>
    </source>
</evidence>
<evidence type="ECO:0000256" key="1">
    <source>
        <dbReference type="ARBA" id="ARBA00022630"/>
    </source>
</evidence>
<dbReference type="GO" id="GO:0046306">
    <property type="term" value="P:alkanesulfonate catabolic process"/>
    <property type="evidence" value="ECO:0007669"/>
    <property type="project" value="TreeGrafter"/>
</dbReference>
<accession>A0A1H2K476</accession>
<evidence type="ECO:0000313" key="6">
    <source>
        <dbReference type="EMBL" id="SDU63373.1"/>
    </source>
</evidence>
<dbReference type="Pfam" id="PF00296">
    <property type="entry name" value="Bac_luciferase"/>
    <property type="match status" value="1"/>
</dbReference>
<gene>
    <name evidence="6" type="ORF">SAMN04488563_3396</name>
</gene>
<dbReference type="GO" id="GO:0008726">
    <property type="term" value="F:alkanesulfonate monooxygenase activity"/>
    <property type="evidence" value="ECO:0007669"/>
    <property type="project" value="TreeGrafter"/>
</dbReference>
<keyword evidence="1" id="KW-0285">Flavoprotein</keyword>
<feature type="domain" description="Luciferase-like" evidence="5">
    <location>
        <begin position="64"/>
        <end position="311"/>
    </location>
</feature>
<dbReference type="Proteomes" id="UP000182977">
    <property type="component" value="Chromosome I"/>
</dbReference>
<keyword evidence="7" id="KW-1185">Reference proteome</keyword>
<dbReference type="InterPro" id="IPR050172">
    <property type="entry name" value="SsuD_RutA_monooxygenase"/>
</dbReference>
<keyword evidence="2" id="KW-0288">FMN</keyword>
<protein>
    <submittedName>
        <fullName evidence="6">Probable F420-dependent oxidoreductase, Rv1855c family</fullName>
    </submittedName>
</protein>
<dbReference type="PANTHER" id="PTHR42847">
    <property type="entry name" value="ALKANESULFONATE MONOOXYGENASE"/>
    <property type="match status" value="1"/>
</dbReference>
<dbReference type="Gene3D" id="3.20.20.30">
    <property type="entry name" value="Luciferase-like domain"/>
    <property type="match status" value="1"/>
</dbReference>
<reference evidence="7" key="1">
    <citation type="submission" date="2016-10" db="EMBL/GenBank/DDBJ databases">
        <authorList>
            <person name="Varghese N."/>
            <person name="Submissions S."/>
        </authorList>
    </citation>
    <scope>NUCLEOTIDE SEQUENCE [LARGE SCALE GENOMIC DNA]</scope>
    <source>
        <strain evidence="7">DSM 45079</strain>
    </source>
</reference>
<keyword evidence="3" id="KW-0560">Oxidoreductase</keyword>
<sequence length="370" mass="40467">MLKLEPSDADASADDRVREARRALDHVAPLLEPAGARRLRRTLSCARDDVPTVDRMDVRILSEPQQGACYDDMLAAAKLAEDAGFAGFFRSDHYLRMGTASGLPGPTDAWVTLAGLARETTRVRLGTLVSPATFRHPAVLAISVAQIDQMSGGRVELGLGAGWYAEEHEAYGIPLDDAGRRFDVFTEQLAVVTGLWKTPPGETYSFHGTHYRLVDSPALPKPFQRPRPPVIIGGRGKRRTPELAAAYADEFNLAFAEVGTAPEHFERVDAAARRIGRRPDTIVRSVSLLPAVGRTPAESARRVDRLRRQLPKIPVGQLPDHMPTGSPAELVDRIGRYESIGVSRVYLDLFDLSDLDQIELIAAEALPQLG</sequence>
<dbReference type="STRING" id="419479.SAMN04488563_3396"/>
<dbReference type="InterPro" id="IPR036661">
    <property type="entry name" value="Luciferase-like_sf"/>
</dbReference>
<organism evidence="6 7">
    <name type="scientific">Jiangella alkaliphila</name>
    <dbReference type="NCBI Taxonomy" id="419479"/>
    <lineage>
        <taxon>Bacteria</taxon>
        <taxon>Bacillati</taxon>
        <taxon>Actinomycetota</taxon>
        <taxon>Actinomycetes</taxon>
        <taxon>Jiangellales</taxon>
        <taxon>Jiangellaceae</taxon>
        <taxon>Jiangella</taxon>
    </lineage>
</organism>
<dbReference type="PANTHER" id="PTHR42847:SF4">
    <property type="entry name" value="ALKANESULFONATE MONOOXYGENASE-RELATED"/>
    <property type="match status" value="1"/>
</dbReference>
<proteinExistence type="predicted"/>